<gene>
    <name evidence="3" type="primary">LOC131801201</name>
</gene>
<proteinExistence type="predicted"/>
<dbReference type="Proteomes" id="UP001652621">
    <property type="component" value="Unplaced"/>
</dbReference>
<evidence type="ECO:0000256" key="1">
    <source>
        <dbReference type="SAM" id="SignalP"/>
    </source>
</evidence>
<keyword evidence="2" id="KW-1185">Reference proteome</keyword>
<dbReference type="RefSeq" id="XP_058975419.1">
    <property type="nucleotide sequence ID" value="XM_059119436.1"/>
</dbReference>
<reference evidence="3" key="1">
    <citation type="submission" date="2025-08" db="UniProtKB">
        <authorList>
            <consortium name="RefSeq"/>
        </authorList>
    </citation>
    <scope>IDENTIFICATION</scope>
    <source>
        <strain evidence="3">Aabys</strain>
        <tissue evidence="3">Whole body</tissue>
    </source>
</reference>
<dbReference type="GeneID" id="131801201"/>
<keyword evidence="1" id="KW-0732">Signal</keyword>
<feature type="signal peptide" evidence="1">
    <location>
        <begin position="1"/>
        <end position="22"/>
    </location>
</feature>
<accession>A0ABM3UPG2</accession>
<evidence type="ECO:0000313" key="3">
    <source>
        <dbReference type="RefSeq" id="XP_058975419.1"/>
    </source>
</evidence>
<sequence>MLCKYLTTIFFGICLLMSAANATNPIPDKVSPILASCGSPTQQMVRCINQWACQQAIRLDLRCLLNLNGIPLLGGLLGGEGGLLSGLTGGSGGGGGGAGNIVSGLLGR</sequence>
<organism evidence="2 3">
    <name type="scientific">Musca domestica</name>
    <name type="common">House fly</name>
    <dbReference type="NCBI Taxonomy" id="7370"/>
    <lineage>
        <taxon>Eukaryota</taxon>
        <taxon>Metazoa</taxon>
        <taxon>Ecdysozoa</taxon>
        <taxon>Arthropoda</taxon>
        <taxon>Hexapoda</taxon>
        <taxon>Insecta</taxon>
        <taxon>Pterygota</taxon>
        <taxon>Neoptera</taxon>
        <taxon>Endopterygota</taxon>
        <taxon>Diptera</taxon>
        <taxon>Brachycera</taxon>
        <taxon>Muscomorpha</taxon>
        <taxon>Muscoidea</taxon>
        <taxon>Muscidae</taxon>
        <taxon>Musca</taxon>
    </lineage>
</organism>
<evidence type="ECO:0000313" key="2">
    <source>
        <dbReference type="Proteomes" id="UP001652621"/>
    </source>
</evidence>
<name>A0ABM3UPG2_MUSDO</name>
<protein>
    <submittedName>
        <fullName evidence="3">Uncharacterized protein LOC131801201</fullName>
    </submittedName>
</protein>
<feature type="chain" id="PRO_5047512860" evidence="1">
    <location>
        <begin position="23"/>
        <end position="108"/>
    </location>
</feature>